<organism evidence="2 3">
    <name type="scientific">Bacillus mycoides</name>
    <dbReference type="NCBI Taxonomy" id="1405"/>
    <lineage>
        <taxon>Bacteria</taxon>
        <taxon>Bacillati</taxon>
        <taxon>Bacillota</taxon>
        <taxon>Bacilli</taxon>
        <taxon>Bacillales</taxon>
        <taxon>Bacillaceae</taxon>
        <taxon>Bacillus</taxon>
        <taxon>Bacillus cereus group</taxon>
    </lineage>
</organism>
<dbReference type="RefSeq" id="WP_060751243.1">
    <property type="nucleotide sequence ID" value="NZ_LRPH01000074.1"/>
</dbReference>
<dbReference type="EMBL" id="LRPH01000074">
    <property type="protein sequence ID" value="KWU57733.1"/>
    <property type="molecule type" value="Genomic_DNA"/>
</dbReference>
<feature type="region of interest" description="Disordered" evidence="1">
    <location>
        <begin position="1"/>
        <end position="22"/>
    </location>
</feature>
<name>A0A120EDL3_BACMY</name>
<gene>
    <name evidence="2" type="ORF">AWW70_21400</name>
</gene>
<proteinExistence type="predicted"/>
<evidence type="ECO:0000256" key="1">
    <source>
        <dbReference type="SAM" id="MobiDB-lite"/>
    </source>
</evidence>
<reference evidence="2 3" key="1">
    <citation type="submission" date="2016-01" db="EMBL/GenBank/DDBJ databases">
        <authorList>
            <person name="McClelland M."/>
            <person name="Jain A."/>
            <person name="Saraogi P."/>
            <person name="Mendelson R."/>
            <person name="Westerman R."/>
            <person name="SanMiguel P."/>
            <person name="Csonka L."/>
        </authorList>
    </citation>
    <scope>NUCLEOTIDE SEQUENCE [LARGE SCALE GENOMIC DNA]</scope>
    <source>
        <strain evidence="2 3">PE8-15</strain>
    </source>
</reference>
<accession>A0A120EDL3</accession>
<evidence type="ECO:0000313" key="2">
    <source>
        <dbReference type="EMBL" id="KWU57733.1"/>
    </source>
</evidence>
<sequence>MVNRVQNGGFEQSTPGSADPAPFWTGTDVVVEPLIGRLLGLNNIFINPGGFISQELLPLESGQLYNCEFAYSHGNLDNSTGTLDVDITGNSTRSFNTNNMTNRPYAFYNFNFVAESGPSTLIITNNSTQQVNLDVISVKPVPL</sequence>
<protein>
    <submittedName>
        <fullName evidence="2">Uncharacterized protein</fullName>
    </submittedName>
</protein>
<dbReference type="AlphaFoldDB" id="A0A120EDL3"/>
<comment type="caution">
    <text evidence="2">The sequence shown here is derived from an EMBL/GenBank/DDBJ whole genome shotgun (WGS) entry which is preliminary data.</text>
</comment>
<evidence type="ECO:0000313" key="3">
    <source>
        <dbReference type="Proteomes" id="UP000065797"/>
    </source>
</evidence>
<feature type="compositionally biased region" description="Polar residues" evidence="1">
    <location>
        <begin position="1"/>
        <end position="16"/>
    </location>
</feature>
<dbReference type="Gene3D" id="2.60.120.260">
    <property type="entry name" value="Galactose-binding domain-like"/>
    <property type="match status" value="1"/>
</dbReference>
<dbReference type="Proteomes" id="UP000065797">
    <property type="component" value="Unassembled WGS sequence"/>
</dbReference>